<organism evidence="1 2">
    <name type="scientific">Sarocladium strictum</name>
    <name type="common">Black bundle disease fungus</name>
    <name type="synonym">Acremonium strictum</name>
    <dbReference type="NCBI Taxonomy" id="5046"/>
    <lineage>
        <taxon>Eukaryota</taxon>
        <taxon>Fungi</taxon>
        <taxon>Dikarya</taxon>
        <taxon>Ascomycota</taxon>
        <taxon>Pezizomycotina</taxon>
        <taxon>Sordariomycetes</taxon>
        <taxon>Hypocreomycetidae</taxon>
        <taxon>Hypocreales</taxon>
        <taxon>Sarocladiaceae</taxon>
        <taxon>Sarocladium</taxon>
    </lineage>
</organism>
<name>A0AA39GDW8_SARSR</name>
<dbReference type="SUPFAM" id="SSF53474">
    <property type="entry name" value="alpha/beta-Hydrolases"/>
    <property type="match status" value="1"/>
</dbReference>
<dbReference type="InterPro" id="IPR029058">
    <property type="entry name" value="AB_hydrolase_fold"/>
</dbReference>
<evidence type="ECO:0008006" key="3">
    <source>
        <dbReference type="Google" id="ProtNLM"/>
    </source>
</evidence>
<evidence type="ECO:0000313" key="1">
    <source>
        <dbReference type="EMBL" id="KAK0384744.1"/>
    </source>
</evidence>
<dbReference type="Proteomes" id="UP001175261">
    <property type="component" value="Unassembled WGS sequence"/>
</dbReference>
<gene>
    <name evidence="1" type="ORF">NLU13_7222</name>
</gene>
<sequence length="391" mass="44242">MQTWLWRSAASKLPSRLATCIPRHSRLFTTHTHDEVHVRCGSAGFVTVDLINLNHHSPSAPLFVYFPPVPPRPTEHIPLPDVLQPWPVAVIRYRWSNTQDDTNSQVSLRWPTPVHDTGFAFSWLQEALAPDSLKRRDIYVYGSHLGASLATSLGLTEAHAHAKFGVRGVIAYNGVYNWTMFLPDHRINKATSKTKKPSLPPPRPPEGSHLYNLQESLPDLFATPGQMFDPFASPSLFFHGPGLLIPKSFIISSDDAADLNTLLSGQYAMRMKAPRRSHLVFPPRKSTLKIPNTLLLHDTPNLVTEKLAKRSVRRGNSFETQAEELAEMMRRSVDKVELKMRSQWDLEMDGLEDEAERRVRIVDVGEEKPGWEMGDVAEKVVRDWLDEKLPS</sequence>
<reference evidence="1" key="1">
    <citation type="submission" date="2022-10" db="EMBL/GenBank/DDBJ databases">
        <title>Determination and structural analysis of whole genome sequence of Sarocladium strictum F4-1.</title>
        <authorList>
            <person name="Hu L."/>
            <person name="Jiang Y."/>
        </authorList>
    </citation>
    <scope>NUCLEOTIDE SEQUENCE</scope>
    <source>
        <strain evidence="1">F4-1</strain>
    </source>
</reference>
<protein>
    <recommendedName>
        <fullName evidence="3">Alpha/beta hydrolase fold-3 domain-containing protein</fullName>
    </recommendedName>
</protein>
<evidence type="ECO:0000313" key="2">
    <source>
        <dbReference type="Proteomes" id="UP001175261"/>
    </source>
</evidence>
<dbReference type="Gene3D" id="3.40.50.1820">
    <property type="entry name" value="alpha/beta hydrolase"/>
    <property type="match status" value="1"/>
</dbReference>
<comment type="caution">
    <text evidence="1">The sequence shown here is derived from an EMBL/GenBank/DDBJ whole genome shotgun (WGS) entry which is preliminary data.</text>
</comment>
<accession>A0AA39GDW8</accession>
<proteinExistence type="predicted"/>
<keyword evidence="2" id="KW-1185">Reference proteome</keyword>
<dbReference type="EMBL" id="JAPDFR010000007">
    <property type="protein sequence ID" value="KAK0384744.1"/>
    <property type="molecule type" value="Genomic_DNA"/>
</dbReference>
<dbReference type="AlphaFoldDB" id="A0AA39GDW8"/>